<dbReference type="EMBL" id="UPHP01000098">
    <property type="protein sequence ID" value="VBA40687.1"/>
    <property type="molecule type" value="Genomic_DNA"/>
</dbReference>
<name>A0A498Q5Q2_9MYCO</name>
<sequence length="64" mass="6231">MAVPAVPVAPVKTAGTADPPDYSATVVRAVAADSARPQMAAKAEPAVPGGCLAPEALAETAGFQ</sequence>
<protein>
    <submittedName>
        <fullName evidence="2">Uncharacterized protein</fullName>
    </submittedName>
</protein>
<evidence type="ECO:0000313" key="3">
    <source>
        <dbReference type="Proteomes" id="UP000273307"/>
    </source>
</evidence>
<reference evidence="2 3" key="1">
    <citation type="submission" date="2018-09" db="EMBL/GenBank/DDBJ databases">
        <authorList>
            <person name="Tagini F."/>
        </authorList>
    </citation>
    <scope>NUCLEOTIDE SEQUENCE [LARGE SCALE GENOMIC DNA]</scope>
    <source>
        <strain evidence="2 3">MK136</strain>
    </source>
</reference>
<evidence type="ECO:0000256" key="1">
    <source>
        <dbReference type="SAM" id="MobiDB-lite"/>
    </source>
</evidence>
<proteinExistence type="predicted"/>
<organism evidence="2 3">
    <name type="scientific">Mycobacterium attenuatum</name>
    <dbReference type="NCBI Taxonomy" id="2341086"/>
    <lineage>
        <taxon>Bacteria</taxon>
        <taxon>Bacillati</taxon>
        <taxon>Actinomycetota</taxon>
        <taxon>Actinomycetes</taxon>
        <taxon>Mycobacteriales</taxon>
        <taxon>Mycobacteriaceae</taxon>
        <taxon>Mycobacterium</taxon>
    </lineage>
</organism>
<gene>
    <name evidence="2" type="ORF">LAUMK136_03647</name>
</gene>
<dbReference type="Proteomes" id="UP000273307">
    <property type="component" value="Unassembled WGS sequence"/>
</dbReference>
<feature type="compositionally biased region" description="Low complexity" evidence="1">
    <location>
        <begin position="1"/>
        <end position="11"/>
    </location>
</feature>
<keyword evidence="3" id="KW-1185">Reference proteome</keyword>
<dbReference type="AlphaFoldDB" id="A0A498Q5Q2"/>
<accession>A0A498Q5Q2</accession>
<evidence type="ECO:0000313" key="2">
    <source>
        <dbReference type="EMBL" id="VBA40687.1"/>
    </source>
</evidence>
<feature type="region of interest" description="Disordered" evidence="1">
    <location>
        <begin position="1"/>
        <end position="20"/>
    </location>
</feature>